<dbReference type="EMBL" id="RAYQ01000023">
    <property type="protein sequence ID" value="RKI89439.1"/>
    <property type="molecule type" value="Genomic_DNA"/>
</dbReference>
<reference evidence="1 2" key="1">
    <citation type="submission" date="2018-09" db="EMBL/GenBank/DDBJ databases">
        <title>Murine metabolic-syndrome-specific gut microbial biobank.</title>
        <authorList>
            <person name="Liu C."/>
        </authorList>
    </citation>
    <scope>NUCLEOTIDE SEQUENCE [LARGE SCALE GENOMIC DNA]</scope>
    <source>
        <strain evidence="1 2">0.1xD8-82</strain>
    </source>
</reference>
<dbReference type="AlphaFoldDB" id="A0A3A9AD99"/>
<sequence length="122" mass="14443">MNIEQFWKAVLAQDEREIRKYFHAEAYINWHCTNEHFTVDEYIIANCEHPGEWDGIVERVEIVNNLIITVVRIYPKDRSVSFHVTSFIQTKNNKITAMDEYYADDGIAPQWRLDKHIGTSIK</sequence>
<keyword evidence="2" id="KW-1185">Reference proteome</keyword>
<dbReference type="InterPro" id="IPR032710">
    <property type="entry name" value="NTF2-like_dom_sf"/>
</dbReference>
<dbReference type="Gene3D" id="3.10.450.50">
    <property type="match status" value="1"/>
</dbReference>
<dbReference type="RefSeq" id="WP_120471781.1">
    <property type="nucleotide sequence ID" value="NZ_RAYQ01000023.1"/>
</dbReference>
<dbReference type="Proteomes" id="UP000280696">
    <property type="component" value="Unassembled WGS sequence"/>
</dbReference>
<evidence type="ECO:0000313" key="1">
    <source>
        <dbReference type="EMBL" id="RKI89439.1"/>
    </source>
</evidence>
<gene>
    <name evidence="1" type="ORF">D7V94_18440</name>
</gene>
<proteinExistence type="predicted"/>
<dbReference type="OrthoDB" id="3824180at2"/>
<name>A0A3A9AD99_9FIRM</name>
<dbReference type="SUPFAM" id="SSF54427">
    <property type="entry name" value="NTF2-like"/>
    <property type="match status" value="1"/>
</dbReference>
<evidence type="ECO:0000313" key="2">
    <source>
        <dbReference type="Proteomes" id="UP000280696"/>
    </source>
</evidence>
<accession>A0A3A9AD99</accession>
<protein>
    <submittedName>
        <fullName evidence="1">Nuclear transport factor 2 family protein</fullName>
    </submittedName>
</protein>
<comment type="caution">
    <text evidence="1">The sequence shown here is derived from an EMBL/GenBank/DDBJ whole genome shotgun (WGS) entry which is preliminary data.</text>
</comment>
<organism evidence="1 2">
    <name type="scientific">Parablautia intestinalis</name>
    <dbReference type="NCBI Taxonomy" id="2320100"/>
    <lineage>
        <taxon>Bacteria</taxon>
        <taxon>Bacillati</taxon>
        <taxon>Bacillota</taxon>
        <taxon>Clostridia</taxon>
        <taxon>Lachnospirales</taxon>
        <taxon>Lachnospiraceae</taxon>
        <taxon>Parablautia</taxon>
    </lineage>
</organism>